<gene>
    <name evidence="1" type="ORF">ABG768_005285</name>
</gene>
<dbReference type="EMBL" id="JAWDJR010000013">
    <property type="protein sequence ID" value="KAK9964086.1"/>
    <property type="molecule type" value="Genomic_DNA"/>
</dbReference>
<comment type="caution">
    <text evidence="1">The sequence shown here is derived from an EMBL/GenBank/DDBJ whole genome shotgun (WGS) entry which is preliminary data.</text>
</comment>
<evidence type="ECO:0000313" key="1">
    <source>
        <dbReference type="EMBL" id="KAK9964086.1"/>
    </source>
</evidence>
<accession>A0AAW1ZRZ2</accession>
<keyword evidence="2" id="KW-1185">Reference proteome</keyword>
<protein>
    <submittedName>
        <fullName evidence="1">Uncharacterized protein</fullName>
    </submittedName>
</protein>
<feature type="non-terminal residue" evidence="1">
    <location>
        <position position="101"/>
    </location>
</feature>
<sequence>MEVERTCDSRQLTVKDAHLNEEAPAVREMQTISPQSADMAHEHKIPLELLEKKHAFLCALEPLNTQVYNPQVVGGIHVNEVLVEDAVVALWSEKSANKSGT</sequence>
<organism evidence="1 2">
    <name type="scientific">Culter alburnus</name>
    <name type="common">Topmouth culter</name>
    <dbReference type="NCBI Taxonomy" id="194366"/>
    <lineage>
        <taxon>Eukaryota</taxon>
        <taxon>Metazoa</taxon>
        <taxon>Chordata</taxon>
        <taxon>Craniata</taxon>
        <taxon>Vertebrata</taxon>
        <taxon>Euteleostomi</taxon>
        <taxon>Actinopterygii</taxon>
        <taxon>Neopterygii</taxon>
        <taxon>Teleostei</taxon>
        <taxon>Ostariophysi</taxon>
        <taxon>Cypriniformes</taxon>
        <taxon>Xenocyprididae</taxon>
        <taxon>Xenocypridinae</taxon>
        <taxon>Culter</taxon>
    </lineage>
</organism>
<proteinExistence type="predicted"/>
<name>A0AAW1ZRZ2_CULAL</name>
<evidence type="ECO:0000313" key="2">
    <source>
        <dbReference type="Proteomes" id="UP001479290"/>
    </source>
</evidence>
<dbReference type="AlphaFoldDB" id="A0AAW1ZRZ2"/>
<dbReference type="Proteomes" id="UP001479290">
    <property type="component" value="Unassembled WGS sequence"/>
</dbReference>
<reference evidence="1 2" key="1">
    <citation type="submission" date="2024-05" db="EMBL/GenBank/DDBJ databases">
        <title>A high-quality chromosomal-level genome assembly of Topmouth culter (Culter alburnus).</title>
        <authorList>
            <person name="Zhao H."/>
        </authorList>
    </citation>
    <scope>NUCLEOTIDE SEQUENCE [LARGE SCALE GENOMIC DNA]</scope>
    <source>
        <strain evidence="1">CATC2023</strain>
        <tissue evidence="1">Muscle</tissue>
    </source>
</reference>